<proteinExistence type="predicted"/>
<reference evidence="1 2" key="1">
    <citation type="submission" date="2016-01" db="EMBL/GenBank/DDBJ databases">
        <title>Isolation and characterization of bacteriophages from East Africa Rift Valley soda lakes.</title>
        <authorList>
            <person name="van Zyl L.J."/>
            <person name="Nemavhulani S."/>
            <person name="Cowan D.A."/>
            <person name="Trindade M.I."/>
        </authorList>
    </citation>
    <scope>NUCLEOTIDE SEQUENCE [LARGE SCALE GENOMIC DNA]</scope>
</reference>
<organism evidence="1 2">
    <name type="scientific">Bacillus phage Shbh1</name>
    <dbReference type="NCBI Taxonomy" id="1796992"/>
    <lineage>
        <taxon>Viruses</taxon>
        <taxon>Duplodnaviria</taxon>
        <taxon>Heunggongvirae</taxon>
        <taxon>Uroviricota</taxon>
        <taxon>Caudoviricetes</taxon>
        <taxon>Herelleviridae</taxon>
        <taxon>Bastillevirinae</taxon>
        <taxon>Shalavirus</taxon>
        <taxon>Shalavirus Shbh1</taxon>
    </lineage>
</organism>
<dbReference type="RefSeq" id="YP_009275193.1">
    <property type="nucleotide sequence ID" value="NC_030925.1"/>
</dbReference>
<evidence type="ECO:0000313" key="2">
    <source>
        <dbReference type="Proteomes" id="UP000201588"/>
    </source>
</evidence>
<protein>
    <submittedName>
        <fullName evidence="1">Uncharacterized protein</fullName>
    </submittedName>
</protein>
<dbReference type="Proteomes" id="UP000201588">
    <property type="component" value="Segment"/>
</dbReference>
<dbReference type="InterPro" id="IPR055818">
    <property type="entry name" value="DUF7394"/>
</dbReference>
<sequence>MTAIILTLGSVGIMCASGFCVSTALKWFHTYEVDVSTLQKEREIKSPIKERDSKLKNLNRRINSSD</sequence>
<dbReference type="OrthoDB" id="24878at10239"/>
<dbReference type="EMBL" id="KU640380">
    <property type="protein sequence ID" value="AMQ66503.1"/>
    <property type="molecule type" value="Genomic_DNA"/>
</dbReference>
<dbReference type="KEGG" id="vg:28799388"/>
<name>A0A142F146_9CAUD</name>
<dbReference type="GeneID" id="28799388"/>
<dbReference type="Pfam" id="PF24126">
    <property type="entry name" value="DUF7394"/>
    <property type="match status" value="1"/>
</dbReference>
<accession>A0A142F146</accession>
<keyword evidence="2" id="KW-1185">Reference proteome</keyword>
<evidence type="ECO:0000313" key="1">
    <source>
        <dbReference type="EMBL" id="AMQ66503.1"/>
    </source>
</evidence>